<dbReference type="Proteomes" id="UP000500870">
    <property type="component" value="Chromosome 1"/>
</dbReference>
<dbReference type="RefSeq" id="WP_177319201.1">
    <property type="nucleotide sequence ID" value="NZ_CP050898.1"/>
</dbReference>
<evidence type="ECO:0000313" key="2">
    <source>
        <dbReference type="Proteomes" id="UP000500870"/>
    </source>
</evidence>
<reference evidence="1 2" key="1">
    <citation type="submission" date="2020-04" db="EMBL/GenBank/DDBJ databases">
        <title>FDA dAtabase for Regulatory Grade micrObial Sequences (FDA-ARGOS): Supporting development and validation of Infectious Disease Dx tests.</title>
        <authorList>
            <person name="Sciortino C."/>
            <person name="Tallon L."/>
            <person name="Sadzewicz L."/>
            <person name="Vavikolanu K."/>
            <person name="Mehta A."/>
            <person name="Aluvathingal J."/>
            <person name="Nadendla S."/>
            <person name="Nandy P."/>
            <person name="Geyer C."/>
            <person name="Yan Y."/>
            <person name="Sichtig H."/>
        </authorList>
    </citation>
    <scope>NUCLEOTIDE SEQUENCE [LARGE SCALE GENOMIC DNA]</scope>
    <source>
        <strain evidence="1 2">FDAARGOS_633</strain>
    </source>
</reference>
<accession>A0A6H0ZKQ0</accession>
<evidence type="ECO:0000313" key="1">
    <source>
        <dbReference type="EMBL" id="QIX21422.1"/>
    </source>
</evidence>
<name>A0A6H0ZKQ0_9HYPH</name>
<protein>
    <submittedName>
        <fullName evidence="1">Uncharacterized protein</fullName>
    </submittedName>
</protein>
<proteinExistence type="predicted"/>
<sequence length="113" mass="11117">MLSTKVRKRRVASYIGAGIVNGIGSPVNSVAPAITGTAQVGQTLTSTTGTWSGSPTYARQWLAAGVAISGATAATYVPVSGDVGKAITVRVTATNDKGSVPVTSAPTAAVVAA</sequence>
<gene>
    <name evidence="1" type="ORF">FOB41_09890</name>
</gene>
<organism evidence="1 2">
    <name type="scientific">Agrobacterium pusense</name>
    <dbReference type="NCBI Taxonomy" id="648995"/>
    <lineage>
        <taxon>Bacteria</taxon>
        <taxon>Pseudomonadati</taxon>
        <taxon>Pseudomonadota</taxon>
        <taxon>Alphaproteobacteria</taxon>
        <taxon>Hyphomicrobiales</taxon>
        <taxon>Rhizobiaceae</taxon>
        <taxon>Rhizobium/Agrobacterium group</taxon>
        <taxon>Agrobacterium</taxon>
    </lineage>
</organism>
<dbReference type="EMBL" id="CP050898">
    <property type="protein sequence ID" value="QIX21422.1"/>
    <property type="molecule type" value="Genomic_DNA"/>
</dbReference>
<dbReference type="AlphaFoldDB" id="A0A6H0ZKQ0"/>
<dbReference type="Gene3D" id="2.60.40.2700">
    <property type="match status" value="1"/>
</dbReference>